<reference evidence="1" key="2">
    <citation type="submission" date="2025-09" db="UniProtKB">
        <authorList>
            <consortium name="Ensembl"/>
        </authorList>
    </citation>
    <scope>IDENTIFICATION</scope>
</reference>
<dbReference type="Ensembl" id="ENSXCOT00000019149.1">
    <property type="protein sequence ID" value="ENSXCOP00000018912.1"/>
    <property type="gene ID" value="ENSXCOG00000014228.1"/>
</dbReference>
<dbReference type="AlphaFoldDB" id="A0A3B5M633"/>
<keyword evidence="2" id="KW-1185">Reference proteome</keyword>
<sequence>FSPLLYPDRGPCSLQLPVSQKALLFPPSVFPLLPPCPLPQHPSGTFPPSPPVHSSL</sequence>
<reference evidence="1" key="1">
    <citation type="submission" date="2025-08" db="UniProtKB">
        <authorList>
            <consortium name="Ensembl"/>
        </authorList>
    </citation>
    <scope>IDENTIFICATION</scope>
</reference>
<evidence type="ECO:0000313" key="1">
    <source>
        <dbReference type="Ensembl" id="ENSXCOP00000018912.1"/>
    </source>
</evidence>
<proteinExistence type="predicted"/>
<name>A0A3B5M633_9TELE</name>
<organism evidence="1 2">
    <name type="scientific">Xiphophorus couchianus</name>
    <name type="common">Monterrey platyfish</name>
    <dbReference type="NCBI Taxonomy" id="32473"/>
    <lineage>
        <taxon>Eukaryota</taxon>
        <taxon>Metazoa</taxon>
        <taxon>Chordata</taxon>
        <taxon>Craniata</taxon>
        <taxon>Vertebrata</taxon>
        <taxon>Euteleostomi</taxon>
        <taxon>Actinopterygii</taxon>
        <taxon>Neopterygii</taxon>
        <taxon>Teleostei</taxon>
        <taxon>Neoteleostei</taxon>
        <taxon>Acanthomorphata</taxon>
        <taxon>Ovalentaria</taxon>
        <taxon>Atherinomorphae</taxon>
        <taxon>Cyprinodontiformes</taxon>
        <taxon>Poeciliidae</taxon>
        <taxon>Poeciliinae</taxon>
        <taxon>Xiphophorus</taxon>
    </lineage>
</organism>
<dbReference type="Proteomes" id="UP000261380">
    <property type="component" value="Unplaced"/>
</dbReference>
<protein>
    <submittedName>
        <fullName evidence="1">Uncharacterized protein</fullName>
    </submittedName>
</protein>
<evidence type="ECO:0000313" key="2">
    <source>
        <dbReference type="Proteomes" id="UP000261380"/>
    </source>
</evidence>
<dbReference type="GeneTree" id="ENSGT00980000199868"/>
<accession>A0A3B5M633</accession>